<organism evidence="11 12">
    <name type="scientific">Candidatus Faecousia excrementigallinarum</name>
    <dbReference type="NCBI Taxonomy" id="2840806"/>
    <lineage>
        <taxon>Bacteria</taxon>
        <taxon>Bacillati</taxon>
        <taxon>Bacillota</taxon>
        <taxon>Clostridia</taxon>
        <taxon>Eubacteriales</taxon>
        <taxon>Oscillospiraceae</taxon>
        <taxon>Faecousia</taxon>
    </lineage>
</organism>
<evidence type="ECO:0000256" key="8">
    <source>
        <dbReference type="ARBA" id="ARBA00023277"/>
    </source>
</evidence>
<comment type="activity regulation">
    <text evidence="9">Activated by a monovalent cation that binds near, but not in, the active site. The most likely occupant of the site in vivo is potassium. Ion binding induces a conformational change that may alter substrate affinity.</text>
</comment>
<dbReference type="EMBL" id="DVFK01000080">
    <property type="protein sequence ID" value="HIQ67964.1"/>
    <property type="molecule type" value="Genomic_DNA"/>
</dbReference>
<dbReference type="GO" id="GO:0019303">
    <property type="term" value="P:D-ribose catabolic process"/>
    <property type="evidence" value="ECO:0007669"/>
    <property type="project" value="UniProtKB-UniRule"/>
</dbReference>
<feature type="binding site" evidence="9">
    <location>
        <position position="241"/>
    </location>
    <ligand>
        <name>K(+)</name>
        <dbReference type="ChEBI" id="CHEBI:29103"/>
    </ligand>
</feature>
<dbReference type="AlphaFoldDB" id="A0A9D0Z2I2"/>
<feature type="binding site" evidence="9">
    <location>
        <position position="137"/>
    </location>
    <ligand>
        <name>substrate</name>
    </ligand>
</feature>
<comment type="cofactor">
    <cofactor evidence="9">
        <name>Mg(2+)</name>
        <dbReference type="ChEBI" id="CHEBI:18420"/>
    </cofactor>
    <text evidence="9">Requires a divalent cation, most likely magnesium in vivo, as an electrophilic catalyst to aid phosphoryl group transfer. It is the chelate of the metal and the nucleotide that is the actual substrate.</text>
</comment>
<keyword evidence="6 9" id="KW-0460">Magnesium</keyword>
<keyword evidence="1 9" id="KW-0808">Transferase</keyword>
<evidence type="ECO:0000256" key="6">
    <source>
        <dbReference type="ARBA" id="ARBA00022842"/>
    </source>
</evidence>
<proteinExistence type="inferred from homology"/>
<keyword evidence="5 9" id="KW-0067">ATP-binding</keyword>
<dbReference type="EC" id="2.7.1.15" evidence="9"/>
<dbReference type="InterPro" id="IPR029056">
    <property type="entry name" value="Ribokinase-like"/>
</dbReference>
<dbReference type="Proteomes" id="UP000886796">
    <property type="component" value="Unassembled WGS sequence"/>
</dbReference>
<feature type="binding site" evidence="9">
    <location>
        <position position="284"/>
    </location>
    <ligand>
        <name>K(+)</name>
        <dbReference type="ChEBI" id="CHEBI:29103"/>
    </ligand>
</feature>
<evidence type="ECO:0000256" key="5">
    <source>
        <dbReference type="ARBA" id="ARBA00022840"/>
    </source>
</evidence>
<evidence type="ECO:0000259" key="10">
    <source>
        <dbReference type="Pfam" id="PF00294"/>
    </source>
</evidence>
<keyword evidence="9" id="KW-0963">Cytoplasm</keyword>
<dbReference type="GO" id="GO:0005737">
    <property type="term" value="C:cytoplasm"/>
    <property type="evidence" value="ECO:0007669"/>
    <property type="project" value="UniProtKB-SubCell"/>
</dbReference>
<comment type="subcellular location">
    <subcellularLocation>
        <location evidence="9">Cytoplasm</location>
    </subcellularLocation>
</comment>
<feature type="binding site" evidence="9">
    <location>
        <position position="275"/>
    </location>
    <ligand>
        <name>K(+)</name>
        <dbReference type="ChEBI" id="CHEBI:29103"/>
    </ligand>
</feature>
<feature type="binding site" evidence="9">
    <location>
        <position position="280"/>
    </location>
    <ligand>
        <name>K(+)</name>
        <dbReference type="ChEBI" id="CHEBI:29103"/>
    </ligand>
</feature>
<comment type="pathway">
    <text evidence="9">Carbohydrate metabolism; D-ribose degradation; D-ribose 5-phosphate from beta-D-ribopyranose: step 2/2.</text>
</comment>
<dbReference type="HAMAP" id="MF_01987">
    <property type="entry name" value="Ribokinase"/>
    <property type="match status" value="1"/>
</dbReference>
<comment type="caution">
    <text evidence="9">Lacks conserved residue(s) required for the propagation of feature annotation.</text>
</comment>
<dbReference type="SUPFAM" id="SSF53613">
    <property type="entry name" value="Ribokinase-like"/>
    <property type="match status" value="1"/>
</dbReference>
<feature type="active site" description="Proton acceptor" evidence="9">
    <location>
        <position position="245"/>
    </location>
</feature>
<comment type="function">
    <text evidence="9">Catalyzes the phosphorylation of ribose at O-5 in a reaction requiring ATP and magnesium. The resulting D-ribose-5-phosphate can then be used either for sythesis of nucleotides, histidine, and tryptophan, or as a component of the pentose phosphate pathway.</text>
</comment>
<dbReference type="GO" id="GO:0005524">
    <property type="term" value="F:ATP binding"/>
    <property type="evidence" value="ECO:0007669"/>
    <property type="project" value="UniProtKB-UniRule"/>
</dbReference>
<feature type="binding site" evidence="9">
    <location>
        <begin position="213"/>
        <end position="218"/>
    </location>
    <ligand>
        <name>ATP</name>
        <dbReference type="ChEBI" id="CHEBI:30616"/>
    </ligand>
</feature>
<feature type="binding site" evidence="9">
    <location>
        <begin position="244"/>
        <end position="245"/>
    </location>
    <ligand>
        <name>ATP</name>
        <dbReference type="ChEBI" id="CHEBI:30616"/>
    </ligand>
</feature>
<evidence type="ECO:0000256" key="2">
    <source>
        <dbReference type="ARBA" id="ARBA00022723"/>
    </source>
</evidence>
<dbReference type="PANTHER" id="PTHR10584">
    <property type="entry name" value="SUGAR KINASE"/>
    <property type="match status" value="1"/>
</dbReference>
<evidence type="ECO:0000256" key="9">
    <source>
        <dbReference type="HAMAP-Rule" id="MF_01987"/>
    </source>
</evidence>
<feature type="binding site" evidence="9">
    <location>
        <begin position="38"/>
        <end position="42"/>
    </location>
    <ligand>
        <name>substrate</name>
    </ligand>
</feature>
<dbReference type="PRINTS" id="PR00990">
    <property type="entry name" value="RIBOKINASE"/>
</dbReference>
<comment type="catalytic activity">
    <reaction evidence="9">
        <text>D-ribose + ATP = D-ribose 5-phosphate + ADP + H(+)</text>
        <dbReference type="Rhea" id="RHEA:13697"/>
        <dbReference type="ChEBI" id="CHEBI:15378"/>
        <dbReference type="ChEBI" id="CHEBI:30616"/>
        <dbReference type="ChEBI" id="CHEBI:47013"/>
        <dbReference type="ChEBI" id="CHEBI:78346"/>
        <dbReference type="ChEBI" id="CHEBI:456216"/>
        <dbReference type="EC" id="2.7.1.15"/>
    </reaction>
</comment>
<keyword evidence="2 9" id="KW-0479">Metal-binding</keyword>
<dbReference type="PANTHER" id="PTHR10584:SF166">
    <property type="entry name" value="RIBOKINASE"/>
    <property type="match status" value="1"/>
</dbReference>
<keyword evidence="3 9" id="KW-0547">Nucleotide-binding</keyword>
<evidence type="ECO:0000256" key="1">
    <source>
        <dbReference type="ARBA" id="ARBA00022679"/>
    </source>
</evidence>
<sequence>MKILSFGSLNIDKVYSVTHFVRAGETVASQKMEEFCGGKGLNQSVALAQAGARVFHAGAVGKEDGGMLLQMLQSKGVDTSYVSQLPCPSGHAIIQVDPNGQNCILLYGGANQQITREQVERTLADFKPGDYLVLQNEINGLDMLIDLAYAKGMTIVLNPSPMSEEILRLPLHKVSYFLLNEVEAADLCGEDKSPEDCLDHLVAQFPQGKFVLTLGSQGCLYRDAHLSIHQPACPVQPVDTTAAGDTFTGFFIAGIAAGEDVSTALEEATKAAAIAISRKGAAPSIPSRAETLTYGG</sequence>
<comment type="caution">
    <text evidence="11">The sequence shown here is derived from an EMBL/GenBank/DDBJ whole genome shotgun (WGS) entry which is preliminary data.</text>
</comment>
<dbReference type="InterPro" id="IPR002139">
    <property type="entry name" value="Ribo/fructo_kinase"/>
</dbReference>
<feature type="domain" description="Carbohydrate kinase PfkB" evidence="10">
    <location>
        <begin position="2"/>
        <end position="287"/>
    </location>
</feature>
<reference evidence="11" key="1">
    <citation type="submission" date="2020-10" db="EMBL/GenBank/DDBJ databases">
        <authorList>
            <person name="Gilroy R."/>
        </authorList>
    </citation>
    <scope>NUCLEOTIDE SEQUENCE</scope>
    <source>
        <strain evidence="11">13361</strain>
    </source>
</reference>
<feature type="binding site" evidence="9">
    <location>
        <position position="278"/>
    </location>
    <ligand>
        <name>K(+)</name>
        <dbReference type="ChEBI" id="CHEBI:29103"/>
    </ligand>
</feature>
<accession>A0A9D0Z2I2</accession>
<feature type="binding site" evidence="9">
    <location>
        <position position="239"/>
    </location>
    <ligand>
        <name>K(+)</name>
        <dbReference type="ChEBI" id="CHEBI:29103"/>
    </ligand>
</feature>
<dbReference type="InterPro" id="IPR011877">
    <property type="entry name" value="Ribokinase"/>
</dbReference>
<dbReference type="GO" id="GO:0046872">
    <property type="term" value="F:metal ion binding"/>
    <property type="evidence" value="ECO:0007669"/>
    <property type="project" value="UniProtKB-KW"/>
</dbReference>
<evidence type="ECO:0000313" key="11">
    <source>
        <dbReference type="EMBL" id="HIQ67964.1"/>
    </source>
</evidence>
<comment type="similarity">
    <text evidence="9">Belongs to the carbohydrate kinase PfkB family. Ribokinase subfamily.</text>
</comment>
<feature type="binding site" evidence="9">
    <location>
        <position position="180"/>
    </location>
    <ligand>
        <name>ATP</name>
        <dbReference type="ChEBI" id="CHEBI:30616"/>
    </ligand>
</feature>
<reference evidence="11" key="2">
    <citation type="journal article" date="2021" name="PeerJ">
        <title>Extensive microbial diversity within the chicken gut microbiome revealed by metagenomics and culture.</title>
        <authorList>
            <person name="Gilroy R."/>
            <person name="Ravi A."/>
            <person name="Getino M."/>
            <person name="Pursley I."/>
            <person name="Horton D.L."/>
            <person name="Alikhan N.F."/>
            <person name="Baker D."/>
            <person name="Gharbi K."/>
            <person name="Hall N."/>
            <person name="Watson M."/>
            <person name="Adriaenssens E.M."/>
            <person name="Foster-Nyarko E."/>
            <person name="Jarju S."/>
            <person name="Secka A."/>
            <person name="Antonio M."/>
            <person name="Oren A."/>
            <person name="Chaudhuri R.R."/>
            <person name="La Ragione R."/>
            <person name="Hildebrand F."/>
            <person name="Pallen M.J."/>
        </authorList>
    </citation>
    <scope>NUCLEOTIDE SEQUENCE</scope>
    <source>
        <strain evidence="11">13361</strain>
    </source>
</reference>
<dbReference type="InterPro" id="IPR011611">
    <property type="entry name" value="PfkB_dom"/>
</dbReference>
<keyword evidence="7 9" id="KW-0630">Potassium</keyword>
<name>A0A9D0Z2I2_9FIRM</name>
<dbReference type="CDD" id="cd01174">
    <property type="entry name" value="ribokinase"/>
    <property type="match status" value="1"/>
</dbReference>
<dbReference type="Gene3D" id="3.40.1190.20">
    <property type="match status" value="1"/>
</dbReference>
<feature type="binding site" evidence="9">
    <location>
        <position position="245"/>
    </location>
    <ligand>
        <name>substrate</name>
    </ligand>
</feature>
<protein>
    <recommendedName>
        <fullName evidence="9">Ribokinase</fullName>
        <shortName evidence="9">RK</shortName>
        <ecNumber evidence="9">2.7.1.15</ecNumber>
    </recommendedName>
</protein>
<evidence type="ECO:0000256" key="3">
    <source>
        <dbReference type="ARBA" id="ARBA00022741"/>
    </source>
</evidence>
<comment type="subunit">
    <text evidence="9">Homodimer.</text>
</comment>
<feature type="binding site" evidence="9">
    <location>
        <begin position="10"/>
        <end position="12"/>
    </location>
    <ligand>
        <name>substrate</name>
    </ligand>
</feature>
<keyword evidence="4 9" id="KW-0418">Kinase</keyword>
<gene>
    <name evidence="9" type="primary">rbsK</name>
    <name evidence="11" type="ORF">IAB74_05615</name>
</gene>
<keyword evidence="8 9" id="KW-0119">Carbohydrate metabolism</keyword>
<dbReference type="Pfam" id="PF00294">
    <property type="entry name" value="PfkB"/>
    <property type="match status" value="1"/>
</dbReference>
<evidence type="ECO:0000256" key="7">
    <source>
        <dbReference type="ARBA" id="ARBA00022958"/>
    </source>
</evidence>
<dbReference type="GO" id="GO:0004747">
    <property type="term" value="F:ribokinase activity"/>
    <property type="evidence" value="ECO:0007669"/>
    <property type="project" value="UniProtKB-UniRule"/>
</dbReference>
<evidence type="ECO:0000313" key="12">
    <source>
        <dbReference type="Proteomes" id="UP000886796"/>
    </source>
</evidence>
<evidence type="ECO:0000256" key="4">
    <source>
        <dbReference type="ARBA" id="ARBA00022777"/>
    </source>
</evidence>